<dbReference type="Pfam" id="PF01425">
    <property type="entry name" value="Amidase"/>
    <property type="match status" value="1"/>
</dbReference>
<dbReference type="SUPFAM" id="SSF75304">
    <property type="entry name" value="Amidase signature (AS) enzymes"/>
    <property type="match status" value="1"/>
</dbReference>
<reference evidence="4" key="1">
    <citation type="journal article" date="2019" name="Int. J. Syst. Evol. Microbiol.">
        <title>The Global Catalogue of Microorganisms (GCM) 10K type strain sequencing project: providing services to taxonomists for standard genome sequencing and annotation.</title>
        <authorList>
            <consortium name="The Broad Institute Genomics Platform"/>
            <consortium name="The Broad Institute Genome Sequencing Center for Infectious Disease"/>
            <person name="Wu L."/>
            <person name="Ma J."/>
        </authorList>
    </citation>
    <scope>NUCLEOTIDE SEQUENCE [LARGE SCALE GENOMIC DNA]</scope>
    <source>
        <strain evidence="4">KCTC 42964</strain>
    </source>
</reference>
<dbReference type="InterPro" id="IPR036928">
    <property type="entry name" value="AS_sf"/>
</dbReference>
<dbReference type="InterPro" id="IPR000120">
    <property type="entry name" value="Amidase"/>
</dbReference>
<keyword evidence="3" id="KW-0378">Hydrolase</keyword>
<dbReference type="EMBL" id="JBHRTR010000018">
    <property type="protein sequence ID" value="MFC3226894.1"/>
    <property type="molecule type" value="Genomic_DNA"/>
</dbReference>
<feature type="domain" description="Amidase" evidence="2">
    <location>
        <begin position="38"/>
        <end position="457"/>
    </location>
</feature>
<name>A0ABV7KX43_9PROT</name>
<dbReference type="Gene3D" id="3.90.1300.10">
    <property type="entry name" value="Amidase signature (AS) domain"/>
    <property type="match status" value="1"/>
</dbReference>
<proteinExistence type="inferred from homology"/>
<dbReference type="InterPro" id="IPR020556">
    <property type="entry name" value="Amidase_CS"/>
</dbReference>
<dbReference type="NCBIfam" id="NF004815">
    <property type="entry name" value="PRK06169.1"/>
    <property type="match status" value="1"/>
</dbReference>
<evidence type="ECO:0000313" key="4">
    <source>
        <dbReference type="Proteomes" id="UP001595528"/>
    </source>
</evidence>
<evidence type="ECO:0000313" key="3">
    <source>
        <dbReference type="EMBL" id="MFC3226894.1"/>
    </source>
</evidence>
<dbReference type="EC" id="3.5.1.4" evidence="3"/>
<accession>A0ABV7KX43</accession>
<dbReference type="PROSITE" id="PS00571">
    <property type="entry name" value="AMIDASES"/>
    <property type="match status" value="1"/>
</dbReference>
<evidence type="ECO:0000256" key="1">
    <source>
        <dbReference type="ARBA" id="ARBA00009199"/>
    </source>
</evidence>
<dbReference type="InterPro" id="IPR023631">
    <property type="entry name" value="Amidase_dom"/>
</dbReference>
<comment type="similarity">
    <text evidence="1">Belongs to the amidase family.</text>
</comment>
<dbReference type="PANTHER" id="PTHR11895:SF7">
    <property type="entry name" value="GLUTAMYL-TRNA(GLN) AMIDOTRANSFERASE SUBUNIT A, MITOCHONDRIAL"/>
    <property type="match status" value="1"/>
</dbReference>
<dbReference type="Proteomes" id="UP001595528">
    <property type="component" value="Unassembled WGS sequence"/>
</dbReference>
<sequence>MTDQPEHQGTAAAASLTMTATEMLRRFRAGTLSPVTVAEAQLLRMEKVEPQLNAFQYRAEAAAVLDQARASAQRWQDGAPAGPLDGVPVTIKDLVDVAGWPMRRGSATTATQPATEDSPCVARLREAGAIFLGKTTTPEFGWKAMTDGPLFGTTRSPWNLDHSPGGSSGGAAAALAAGVGTLAHGNDGGGSVRIPSSYCGLVGLKPTFGRVPHVPAPTPYATLGISGPIVRSVADAALMLNVMAGPDPRDWYSLPHHGHDWRTDVRPDIDGLRVAVTTQFGEAEVEPEVRAAVEMAAAKLEAHGIPVTRIDSLLEPLAPRFHEYWRLGFATLIRDLDGAQREKLDQNFRRFAEEGEKLDLAAFYRGHDARVELGSFFGSFHAQYDILLTPTTPTAAPSLDLVYGSATHDRYKRAVPFTLPFNLTGQPACSLPCGLTDSGLPIGLQIVAARFREDLVLRAARLMETLLDFPQPHPALQASVARLAGA</sequence>
<evidence type="ECO:0000259" key="2">
    <source>
        <dbReference type="Pfam" id="PF01425"/>
    </source>
</evidence>
<dbReference type="RefSeq" id="WP_379899043.1">
    <property type="nucleotide sequence ID" value="NZ_JBHRTR010000018.1"/>
</dbReference>
<keyword evidence="4" id="KW-1185">Reference proteome</keyword>
<comment type="caution">
    <text evidence="3">The sequence shown here is derived from an EMBL/GenBank/DDBJ whole genome shotgun (WGS) entry which is preliminary data.</text>
</comment>
<dbReference type="GO" id="GO:0004040">
    <property type="term" value="F:amidase activity"/>
    <property type="evidence" value="ECO:0007669"/>
    <property type="project" value="UniProtKB-EC"/>
</dbReference>
<organism evidence="3 4">
    <name type="scientific">Marinibaculum pumilum</name>
    <dbReference type="NCBI Taxonomy" id="1766165"/>
    <lineage>
        <taxon>Bacteria</taxon>
        <taxon>Pseudomonadati</taxon>
        <taxon>Pseudomonadota</taxon>
        <taxon>Alphaproteobacteria</taxon>
        <taxon>Rhodospirillales</taxon>
        <taxon>Rhodospirillaceae</taxon>
        <taxon>Marinibaculum</taxon>
    </lineage>
</organism>
<dbReference type="PANTHER" id="PTHR11895">
    <property type="entry name" value="TRANSAMIDASE"/>
    <property type="match status" value="1"/>
</dbReference>
<gene>
    <name evidence="3" type="ORF">ACFOGJ_06620</name>
</gene>
<protein>
    <submittedName>
        <fullName evidence="3">Amidase</fullName>
        <ecNumber evidence="3">3.5.1.4</ecNumber>
    </submittedName>
</protein>